<name>A0A1L3GKF9_9BACT</name>
<dbReference type="KEGG" id="pef:A7E78_00175"/>
<gene>
    <name evidence="1" type="ORF">A7E78_00175</name>
</gene>
<dbReference type="Proteomes" id="UP000182517">
    <property type="component" value="Chromosome"/>
</dbReference>
<evidence type="ECO:0000313" key="1">
    <source>
        <dbReference type="EMBL" id="APG26416.1"/>
    </source>
</evidence>
<dbReference type="EMBL" id="CP015519">
    <property type="protein sequence ID" value="APG26416.1"/>
    <property type="molecule type" value="Genomic_DNA"/>
</dbReference>
<organism evidence="1 2">
    <name type="scientific">Syntrophotalea acetylenivorans</name>
    <dbReference type="NCBI Taxonomy" id="1842532"/>
    <lineage>
        <taxon>Bacteria</taxon>
        <taxon>Pseudomonadati</taxon>
        <taxon>Thermodesulfobacteriota</taxon>
        <taxon>Desulfuromonadia</taxon>
        <taxon>Desulfuromonadales</taxon>
        <taxon>Syntrophotaleaceae</taxon>
        <taxon>Syntrophotalea</taxon>
    </lineage>
</organism>
<accession>A0A1L3GKF9</accession>
<keyword evidence="2" id="KW-1185">Reference proteome</keyword>
<evidence type="ECO:0000313" key="2">
    <source>
        <dbReference type="Proteomes" id="UP000182517"/>
    </source>
</evidence>
<dbReference type="STRING" id="1842532.A7E78_00175"/>
<proteinExistence type="predicted"/>
<reference evidence="1 2" key="1">
    <citation type="journal article" date="2017" name="Genome Announc.">
        <title>Complete Genome Sequences of Two Acetylene-Fermenting Pelobacter acetylenicus Strains.</title>
        <authorList>
            <person name="Sutton J.M."/>
            <person name="Baesman S.M."/>
            <person name="Fierst J.L."/>
            <person name="Poret-Peterson A.T."/>
            <person name="Oremland R.S."/>
            <person name="Dunlap D.S."/>
            <person name="Akob D.M."/>
        </authorList>
    </citation>
    <scope>NUCLEOTIDE SEQUENCE [LARGE SCALE GENOMIC DNA]</scope>
    <source>
        <strain evidence="1 2">SFB93</strain>
    </source>
</reference>
<dbReference type="AlphaFoldDB" id="A0A1L3GKF9"/>
<protein>
    <submittedName>
        <fullName evidence="1">Uncharacterized protein</fullName>
    </submittedName>
</protein>
<sequence length="63" mass="7346">MFALVLIAWAEGWKGTVIIYPMTFFSVGRHGCYQPIIIDIRINILLISMRENGRLRYLGFLKE</sequence>